<feature type="transmembrane region" description="Helical" evidence="2">
    <location>
        <begin position="55"/>
        <end position="73"/>
    </location>
</feature>
<accession>A0A8J8BC30</accession>
<keyword evidence="4" id="KW-1185">Reference proteome</keyword>
<feature type="transmembrane region" description="Helical" evidence="2">
    <location>
        <begin position="12"/>
        <end position="31"/>
    </location>
</feature>
<evidence type="ECO:0000313" key="3">
    <source>
        <dbReference type="EMBL" id="MBS2964687.1"/>
    </source>
</evidence>
<proteinExistence type="predicted"/>
<gene>
    <name evidence="3" type="ORF">KGA66_16640</name>
</gene>
<dbReference type="Proteomes" id="UP000677913">
    <property type="component" value="Unassembled WGS sequence"/>
</dbReference>
<protein>
    <submittedName>
        <fullName evidence="3">Uncharacterized protein</fullName>
    </submittedName>
</protein>
<sequence>MDLTKLGRTERVLAIVGLLAFIDSFLPWYSVSVKGELAAMGGVGGVSGNAWDVGFWAWFPMLLLLAIGVLVALPAVGQNVSVRGGYAAFGAAALLATIIVLIRWLTYPSVPAEEAALIDAGADFGTYVGLILGIVATVFAYLGFTAAGGTLNNIGAAFQGGQPQQTGYVPPAEGYVPPPGGYVPPAEQPPTWQQPPQQ</sequence>
<name>A0A8J8BC30_9ACTN</name>
<organism evidence="3 4">
    <name type="scientific">Actinocrinis puniceicyclus</name>
    <dbReference type="NCBI Taxonomy" id="977794"/>
    <lineage>
        <taxon>Bacteria</taxon>
        <taxon>Bacillati</taxon>
        <taxon>Actinomycetota</taxon>
        <taxon>Actinomycetes</taxon>
        <taxon>Catenulisporales</taxon>
        <taxon>Actinospicaceae</taxon>
        <taxon>Actinocrinis</taxon>
    </lineage>
</organism>
<feature type="transmembrane region" description="Helical" evidence="2">
    <location>
        <begin position="124"/>
        <end position="144"/>
    </location>
</feature>
<evidence type="ECO:0000313" key="4">
    <source>
        <dbReference type="Proteomes" id="UP000677913"/>
    </source>
</evidence>
<feature type="compositionally biased region" description="Pro residues" evidence="1">
    <location>
        <begin position="176"/>
        <end position="188"/>
    </location>
</feature>
<dbReference type="EMBL" id="JAGSXH010000057">
    <property type="protein sequence ID" value="MBS2964687.1"/>
    <property type="molecule type" value="Genomic_DNA"/>
</dbReference>
<feature type="transmembrane region" description="Helical" evidence="2">
    <location>
        <begin position="85"/>
        <end position="104"/>
    </location>
</feature>
<feature type="region of interest" description="Disordered" evidence="1">
    <location>
        <begin position="165"/>
        <end position="198"/>
    </location>
</feature>
<evidence type="ECO:0000256" key="2">
    <source>
        <dbReference type="SAM" id="Phobius"/>
    </source>
</evidence>
<keyword evidence="2" id="KW-1133">Transmembrane helix</keyword>
<feature type="compositionally biased region" description="Low complexity" evidence="1">
    <location>
        <begin position="189"/>
        <end position="198"/>
    </location>
</feature>
<dbReference type="RefSeq" id="WP_211469048.1">
    <property type="nucleotide sequence ID" value="NZ_JAGSXH010000057.1"/>
</dbReference>
<comment type="caution">
    <text evidence="3">The sequence shown here is derived from an EMBL/GenBank/DDBJ whole genome shotgun (WGS) entry which is preliminary data.</text>
</comment>
<dbReference type="AlphaFoldDB" id="A0A8J8BC30"/>
<keyword evidence="2" id="KW-0472">Membrane</keyword>
<keyword evidence="2" id="KW-0812">Transmembrane</keyword>
<evidence type="ECO:0000256" key="1">
    <source>
        <dbReference type="SAM" id="MobiDB-lite"/>
    </source>
</evidence>
<reference evidence="3" key="1">
    <citation type="submission" date="2021-04" db="EMBL/GenBank/DDBJ databases">
        <title>Genome based classification of Actinospica acidithermotolerans sp. nov., an actinobacterium isolated from an Indonesian hot spring.</title>
        <authorList>
            <person name="Kusuma A.B."/>
            <person name="Putra K.E."/>
            <person name="Nafisah S."/>
            <person name="Loh J."/>
            <person name="Nouioui I."/>
            <person name="Goodfellow M."/>
        </authorList>
    </citation>
    <scope>NUCLEOTIDE SEQUENCE</scope>
    <source>
        <strain evidence="3">DSM 45618</strain>
    </source>
</reference>